<dbReference type="SMART" id="SM00448">
    <property type="entry name" value="REC"/>
    <property type="match status" value="1"/>
</dbReference>
<evidence type="ECO:0000256" key="3">
    <source>
        <dbReference type="ARBA" id="ARBA00023163"/>
    </source>
</evidence>
<sequence>MSEPMSVLILEDEFMIAMEFETVLLDAGYRVVGPAADVEAALALLESDKPDAGVLDVNLGRGETSAPIAEKLHRLAVPFILCTGYQTSELVQRYGDGVPILQKPVDAAKLIDVLRCLVPAPR</sequence>
<protein>
    <submittedName>
        <fullName evidence="6">Response regulator</fullName>
    </submittedName>
</protein>
<feature type="modified residue" description="4-aspartylphosphate" evidence="4">
    <location>
        <position position="56"/>
    </location>
</feature>
<evidence type="ECO:0000256" key="4">
    <source>
        <dbReference type="PROSITE-ProRule" id="PRU00169"/>
    </source>
</evidence>
<accession>A0AAW9RIN7</accession>
<keyword evidence="1 4" id="KW-0597">Phosphoprotein</keyword>
<dbReference type="PROSITE" id="PS50110">
    <property type="entry name" value="RESPONSE_REGULATORY"/>
    <property type="match status" value="1"/>
</dbReference>
<dbReference type="AlphaFoldDB" id="A0AAW9RIN7"/>
<dbReference type="RefSeq" id="WP_340327775.1">
    <property type="nucleotide sequence ID" value="NZ_JAZHOF010000001.1"/>
</dbReference>
<keyword evidence="2" id="KW-0805">Transcription regulation</keyword>
<dbReference type="Pfam" id="PF00072">
    <property type="entry name" value="Response_reg"/>
    <property type="match status" value="1"/>
</dbReference>
<dbReference type="GO" id="GO:0000160">
    <property type="term" value="P:phosphorelay signal transduction system"/>
    <property type="evidence" value="ECO:0007669"/>
    <property type="project" value="InterPro"/>
</dbReference>
<organism evidence="6 7">
    <name type="scientific">Microbaculum marinum</name>
    <dbReference type="NCBI Taxonomy" id="1764581"/>
    <lineage>
        <taxon>Bacteria</taxon>
        <taxon>Pseudomonadati</taxon>
        <taxon>Pseudomonadota</taxon>
        <taxon>Alphaproteobacteria</taxon>
        <taxon>Hyphomicrobiales</taxon>
        <taxon>Tepidamorphaceae</taxon>
        <taxon>Microbaculum</taxon>
    </lineage>
</organism>
<dbReference type="Proteomes" id="UP001378188">
    <property type="component" value="Unassembled WGS sequence"/>
</dbReference>
<dbReference type="PANTHER" id="PTHR44591">
    <property type="entry name" value="STRESS RESPONSE REGULATOR PROTEIN 1"/>
    <property type="match status" value="1"/>
</dbReference>
<evidence type="ECO:0000313" key="7">
    <source>
        <dbReference type="Proteomes" id="UP001378188"/>
    </source>
</evidence>
<evidence type="ECO:0000256" key="1">
    <source>
        <dbReference type="ARBA" id="ARBA00022553"/>
    </source>
</evidence>
<feature type="domain" description="Response regulatory" evidence="5">
    <location>
        <begin position="6"/>
        <end position="118"/>
    </location>
</feature>
<comment type="caution">
    <text evidence="6">The sequence shown here is derived from an EMBL/GenBank/DDBJ whole genome shotgun (WGS) entry which is preliminary data.</text>
</comment>
<keyword evidence="7" id="KW-1185">Reference proteome</keyword>
<reference evidence="6 7" key="1">
    <citation type="submission" date="2024-02" db="EMBL/GenBank/DDBJ databases">
        <title>Genome analysis and characterization of Microbaculum marinisediminis sp. nov., isolated from marine sediment.</title>
        <authorList>
            <person name="Du Z.-J."/>
            <person name="Ye Y.-Q."/>
            <person name="Zhang Z.-R."/>
            <person name="Yuan S.-M."/>
            <person name="Zhang X.-Y."/>
        </authorList>
    </citation>
    <scope>NUCLEOTIDE SEQUENCE [LARGE SCALE GENOMIC DNA]</scope>
    <source>
        <strain evidence="6 7">SDUM1044001</strain>
    </source>
</reference>
<dbReference type="InterPro" id="IPR050595">
    <property type="entry name" value="Bact_response_regulator"/>
</dbReference>
<evidence type="ECO:0000256" key="2">
    <source>
        <dbReference type="ARBA" id="ARBA00023015"/>
    </source>
</evidence>
<evidence type="ECO:0000259" key="5">
    <source>
        <dbReference type="PROSITE" id="PS50110"/>
    </source>
</evidence>
<dbReference type="PANTHER" id="PTHR44591:SF3">
    <property type="entry name" value="RESPONSE REGULATORY DOMAIN-CONTAINING PROTEIN"/>
    <property type="match status" value="1"/>
</dbReference>
<gene>
    <name evidence="6" type="ORF">V3328_01025</name>
</gene>
<proteinExistence type="predicted"/>
<dbReference type="EMBL" id="JAZHOF010000001">
    <property type="protein sequence ID" value="MEJ8570037.1"/>
    <property type="molecule type" value="Genomic_DNA"/>
</dbReference>
<dbReference type="Gene3D" id="3.40.50.2300">
    <property type="match status" value="1"/>
</dbReference>
<dbReference type="SUPFAM" id="SSF52172">
    <property type="entry name" value="CheY-like"/>
    <property type="match status" value="1"/>
</dbReference>
<name>A0AAW9RIN7_9HYPH</name>
<evidence type="ECO:0000313" key="6">
    <source>
        <dbReference type="EMBL" id="MEJ8570037.1"/>
    </source>
</evidence>
<dbReference type="InterPro" id="IPR001789">
    <property type="entry name" value="Sig_transdc_resp-reg_receiver"/>
</dbReference>
<dbReference type="InterPro" id="IPR011006">
    <property type="entry name" value="CheY-like_superfamily"/>
</dbReference>
<keyword evidence="3" id="KW-0804">Transcription</keyword>